<dbReference type="InterPro" id="IPR000160">
    <property type="entry name" value="GGDEF_dom"/>
</dbReference>
<dbReference type="Pfam" id="PF07494">
    <property type="entry name" value="Reg_prop"/>
    <property type="match status" value="3"/>
</dbReference>
<dbReference type="GO" id="GO:0043709">
    <property type="term" value="P:cell adhesion involved in single-species biofilm formation"/>
    <property type="evidence" value="ECO:0007669"/>
    <property type="project" value="TreeGrafter"/>
</dbReference>
<keyword evidence="3" id="KW-0175">Coiled coil</keyword>
<dbReference type="RefSeq" id="WP_253620045.1">
    <property type="nucleotide sequence ID" value="NZ_JAMZDE010000008.1"/>
</dbReference>
<feature type="coiled-coil region" evidence="3">
    <location>
        <begin position="784"/>
        <end position="811"/>
    </location>
</feature>
<feature type="transmembrane region" description="Helical" evidence="4">
    <location>
        <begin position="763"/>
        <end position="784"/>
    </location>
</feature>
<keyword evidence="7" id="KW-0808">Transferase</keyword>
<keyword evidence="5" id="KW-0732">Signal</keyword>
<dbReference type="InterPro" id="IPR029787">
    <property type="entry name" value="Nucleotide_cyclase"/>
</dbReference>
<dbReference type="PANTHER" id="PTHR45138:SF24">
    <property type="entry name" value="DIGUANYLATE CYCLASE DGCC-RELATED"/>
    <property type="match status" value="1"/>
</dbReference>
<comment type="caution">
    <text evidence="7">The sequence shown here is derived from an EMBL/GenBank/DDBJ whole genome shotgun (WGS) entry which is preliminary data.</text>
</comment>
<dbReference type="Proteomes" id="UP001139474">
    <property type="component" value="Unassembled WGS sequence"/>
</dbReference>
<evidence type="ECO:0000259" key="6">
    <source>
        <dbReference type="PROSITE" id="PS50887"/>
    </source>
</evidence>
<dbReference type="InterPro" id="IPR050469">
    <property type="entry name" value="Diguanylate_Cyclase"/>
</dbReference>
<gene>
    <name evidence="7" type="ORF">NJR55_11370</name>
</gene>
<dbReference type="NCBIfam" id="TIGR00254">
    <property type="entry name" value="GGDEF"/>
    <property type="match status" value="1"/>
</dbReference>
<comment type="cofactor">
    <cofactor evidence="1">
        <name>Mg(2+)</name>
        <dbReference type="ChEBI" id="CHEBI:18420"/>
    </cofactor>
</comment>
<reference evidence="7" key="1">
    <citation type="submission" date="2022-06" db="EMBL/GenBank/DDBJ databases">
        <title>Idiomarina rhizosphaerae M1R2S28.</title>
        <authorList>
            <person name="Sun J.-Q."/>
            <person name="Li L.-F."/>
        </authorList>
    </citation>
    <scope>NUCLEOTIDE SEQUENCE</scope>
    <source>
        <strain evidence="7">M1R2S28</strain>
    </source>
</reference>
<name>A0A9X2JVN2_9GAMM</name>
<dbReference type="Gene3D" id="2.130.10.10">
    <property type="entry name" value="YVTN repeat-like/Quinoprotein amine dehydrogenase"/>
    <property type="match status" value="3"/>
</dbReference>
<dbReference type="InterPro" id="IPR011123">
    <property type="entry name" value="Y_Y_Y"/>
</dbReference>
<keyword evidence="4" id="KW-1133">Transmembrane helix</keyword>
<evidence type="ECO:0000256" key="2">
    <source>
        <dbReference type="ARBA" id="ARBA00012528"/>
    </source>
</evidence>
<protein>
    <recommendedName>
        <fullName evidence="2">diguanylate cyclase</fullName>
        <ecNumber evidence="2">2.7.7.65</ecNumber>
    </recommendedName>
</protein>
<accession>A0A9X2JVN2</accession>
<organism evidence="7 8">
    <name type="scientific">Idiomarina rhizosphaerae</name>
    <dbReference type="NCBI Taxonomy" id="2961572"/>
    <lineage>
        <taxon>Bacteria</taxon>
        <taxon>Pseudomonadati</taxon>
        <taxon>Pseudomonadota</taxon>
        <taxon>Gammaproteobacteria</taxon>
        <taxon>Alteromonadales</taxon>
        <taxon>Idiomarinaceae</taxon>
        <taxon>Idiomarina</taxon>
    </lineage>
</organism>
<evidence type="ECO:0000256" key="4">
    <source>
        <dbReference type="SAM" id="Phobius"/>
    </source>
</evidence>
<evidence type="ECO:0000256" key="1">
    <source>
        <dbReference type="ARBA" id="ARBA00001946"/>
    </source>
</evidence>
<dbReference type="EMBL" id="JAMZDE010000008">
    <property type="protein sequence ID" value="MCP1340186.1"/>
    <property type="molecule type" value="Genomic_DNA"/>
</dbReference>
<dbReference type="AlphaFoldDB" id="A0A9X2JVN2"/>
<keyword evidence="4" id="KW-0812">Transmembrane</keyword>
<proteinExistence type="predicted"/>
<dbReference type="Pfam" id="PF00990">
    <property type="entry name" value="GGDEF"/>
    <property type="match status" value="1"/>
</dbReference>
<dbReference type="GO" id="GO:0052621">
    <property type="term" value="F:diguanylate cyclase activity"/>
    <property type="evidence" value="ECO:0007669"/>
    <property type="project" value="UniProtKB-EC"/>
</dbReference>
<dbReference type="GO" id="GO:1902201">
    <property type="term" value="P:negative regulation of bacterial-type flagellum-dependent cell motility"/>
    <property type="evidence" value="ECO:0007669"/>
    <property type="project" value="TreeGrafter"/>
</dbReference>
<feature type="chain" id="PRO_5040824105" description="diguanylate cyclase" evidence="5">
    <location>
        <begin position="24"/>
        <end position="970"/>
    </location>
</feature>
<evidence type="ECO:0000256" key="5">
    <source>
        <dbReference type="SAM" id="SignalP"/>
    </source>
</evidence>
<dbReference type="InterPro" id="IPR011110">
    <property type="entry name" value="Reg_prop"/>
</dbReference>
<keyword evidence="7" id="KW-0548">Nucleotidyltransferase</keyword>
<dbReference type="SUPFAM" id="SSF55073">
    <property type="entry name" value="Nucleotide cyclase"/>
    <property type="match status" value="1"/>
</dbReference>
<dbReference type="Gene3D" id="2.60.40.10">
    <property type="entry name" value="Immunoglobulins"/>
    <property type="match status" value="1"/>
</dbReference>
<feature type="signal peptide" evidence="5">
    <location>
        <begin position="1"/>
        <end position="23"/>
    </location>
</feature>
<evidence type="ECO:0000256" key="3">
    <source>
        <dbReference type="SAM" id="Coils"/>
    </source>
</evidence>
<dbReference type="Gene3D" id="3.30.70.270">
    <property type="match status" value="1"/>
</dbReference>
<evidence type="ECO:0000313" key="8">
    <source>
        <dbReference type="Proteomes" id="UP001139474"/>
    </source>
</evidence>
<keyword evidence="8" id="KW-1185">Reference proteome</keyword>
<keyword evidence="4" id="KW-0472">Membrane</keyword>
<dbReference type="FunFam" id="3.30.70.270:FF:000001">
    <property type="entry name" value="Diguanylate cyclase domain protein"/>
    <property type="match status" value="1"/>
</dbReference>
<dbReference type="GO" id="GO:0005886">
    <property type="term" value="C:plasma membrane"/>
    <property type="evidence" value="ECO:0007669"/>
    <property type="project" value="TreeGrafter"/>
</dbReference>
<dbReference type="PANTHER" id="PTHR45138">
    <property type="entry name" value="REGULATORY COMPONENTS OF SENSORY TRANSDUCTION SYSTEM"/>
    <property type="match status" value="1"/>
</dbReference>
<dbReference type="InterPro" id="IPR013783">
    <property type="entry name" value="Ig-like_fold"/>
</dbReference>
<dbReference type="InterPro" id="IPR015943">
    <property type="entry name" value="WD40/YVTN_repeat-like_dom_sf"/>
</dbReference>
<dbReference type="SMART" id="SM00267">
    <property type="entry name" value="GGDEF"/>
    <property type="match status" value="1"/>
</dbReference>
<dbReference type="EC" id="2.7.7.65" evidence="2"/>
<dbReference type="Pfam" id="PF07495">
    <property type="entry name" value="Y_Y_Y"/>
    <property type="match status" value="1"/>
</dbReference>
<sequence>MKYHFSLLLVALFLSLKVSVAAAFVDENSAENEIRPLSDYLIRHWETRDGLPHNSINEITQDDKGYLWFATWQGPTRFNGRRFDIYDNLRETGLPDIGMYTLAYSSCDGSVYVAGNRGGIARFYDGHWQTLQSAPPFVNDLAIDSNCNLWVSTSTLGILVYKNNERIAQFTTEHGLNSMFLFDSLVDADGSLWAATNKGLQVKKAGKSRFIDITTIPEDVIITLFELDDNRLLVGTEKGLYKQVNDTEFEPFKPEIDSRISTIFQTADDQIWLGTYQDGLIRINQSGIERFSTKQGLPNNHVLDIIQDKEGSFWVATHGGLVQFRDSLFASYTTANGLTGNYVRAIAENKSGEIIVGSSVGVSVIDEFDIGPLAANTVLSDLSVLSLAYDDKQNLYIGSYTDGLYIWDGEKVTRHFTSDDLLQSNEVRQIAIDAQLGIFLATPNGVTHLYQNEKDTWVSQHIPLKDVLSNDFVMALHLDKYGKLWVSSGAGVAQIEIIAKEEGFNYQINPLDLTHLNNAQLAFHITERGDYLWLATDRGLIVHNIDNDSWQIFNRDTGLPFDNFMSVAFDGDGNLWLGSSRGPIMVEHDSFTEVLNGQADTLDFQRYTEVDGLESAQINTGGPSILESSDGRIWLATSKGVSVVDPNTITEIGNLPPEVNIESVKADNETVIFGEELSADTDRIVFEFVAPGYLMAEHIDYQVRLEGFDENWVDKNSFNSVEYTTLPAKDYVFQVRARYPGGQWSQPDYFSFRQSAHFWMQPWFWIIASLITALLILIIVRARLNQYNRTRLQLEQMVKEKTADLETMARQDPLTNLGNRRAFDERLQHELNRCRRDGTYLSLAILDVDYFKEVNDRYLHTVGDKVLIRLAEILNDEIRDIDYVARWGGEEFAVLITNSELEIAREASERMRERIATTHFDDLVEDMKITVSIGVASSYDYADHSSLLVAADKALYQAKSEGRNRVESKP</sequence>
<dbReference type="CDD" id="cd01949">
    <property type="entry name" value="GGDEF"/>
    <property type="match status" value="1"/>
</dbReference>
<dbReference type="InterPro" id="IPR043128">
    <property type="entry name" value="Rev_trsase/Diguanyl_cyclase"/>
</dbReference>
<dbReference type="SUPFAM" id="SSF63829">
    <property type="entry name" value="Calcium-dependent phosphotriesterase"/>
    <property type="match status" value="3"/>
</dbReference>
<dbReference type="PROSITE" id="PS50887">
    <property type="entry name" value="GGDEF"/>
    <property type="match status" value="1"/>
</dbReference>
<feature type="domain" description="GGDEF" evidence="6">
    <location>
        <begin position="839"/>
        <end position="970"/>
    </location>
</feature>
<evidence type="ECO:0000313" key="7">
    <source>
        <dbReference type="EMBL" id="MCP1340186.1"/>
    </source>
</evidence>